<dbReference type="Pfam" id="PF00550">
    <property type="entry name" value="PP-binding"/>
    <property type="match status" value="1"/>
</dbReference>
<dbReference type="GO" id="GO:0006633">
    <property type="term" value="P:fatty acid biosynthetic process"/>
    <property type="evidence" value="ECO:0007669"/>
    <property type="project" value="TreeGrafter"/>
</dbReference>
<dbReference type="Gene3D" id="3.40.50.720">
    <property type="entry name" value="NAD(P)-binding Rossmann-like Domain"/>
    <property type="match status" value="2"/>
</dbReference>
<dbReference type="InterPro" id="IPR020806">
    <property type="entry name" value="PKS_PP-bd"/>
</dbReference>
<proteinExistence type="predicted"/>
<name>A0A0G4EHZ1_VITBC</name>
<evidence type="ECO:0000259" key="4">
    <source>
        <dbReference type="PROSITE" id="PS50075"/>
    </source>
</evidence>
<keyword evidence="2" id="KW-0597">Phosphoprotein</keyword>
<feature type="compositionally biased region" description="Basic and acidic residues" evidence="3">
    <location>
        <begin position="263"/>
        <end position="273"/>
    </location>
</feature>
<dbReference type="Pfam" id="PF07993">
    <property type="entry name" value="NAD_binding_4"/>
    <property type="match status" value="1"/>
</dbReference>
<dbReference type="PROSITE" id="PS50075">
    <property type="entry name" value="CARRIER"/>
    <property type="match status" value="1"/>
</dbReference>
<gene>
    <name evidence="5" type="ORF">Vbra_7412</name>
</gene>
<feature type="region of interest" description="Disordered" evidence="3">
    <location>
        <begin position="263"/>
        <end position="284"/>
    </location>
</feature>
<dbReference type="InterPro" id="IPR013968">
    <property type="entry name" value="PKS_KR"/>
</dbReference>
<dbReference type="OrthoDB" id="429813at2759"/>
<dbReference type="InParanoid" id="A0A0G4EHZ1"/>
<protein>
    <recommendedName>
        <fullName evidence="4">Carrier domain-containing protein</fullName>
    </recommendedName>
</protein>
<dbReference type="Pfam" id="PF08659">
    <property type="entry name" value="KR"/>
    <property type="match status" value="1"/>
</dbReference>
<dbReference type="SUPFAM" id="SSF51735">
    <property type="entry name" value="NAD(P)-binding Rossmann-fold domains"/>
    <property type="match status" value="2"/>
</dbReference>
<keyword evidence="6" id="KW-1185">Reference proteome</keyword>
<evidence type="ECO:0000313" key="6">
    <source>
        <dbReference type="Proteomes" id="UP000041254"/>
    </source>
</evidence>
<dbReference type="VEuPathDB" id="CryptoDB:Vbra_7412"/>
<dbReference type="InterPro" id="IPR013120">
    <property type="entry name" value="FAR_NAD-bd"/>
</dbReference>
<dbReference type="PhylomeDB" id="A0A0G4EHZ1"/>
<dbReference type="GO" id="GO:0004312">
    <property type="term" value="F:fatty acid synthase activity"/>
    <property type="evidence" value="ECO:0007669"/>
    <property type="project" value="TreeGrafter"/>
</dbReference>
<dbReference type="STRING" id="1169540.A0A0G4EHZ1"/>
<organism evidence="5 6">
    <name type="scientific">Vitrella brassicaformis (strain CCMP3155)</name>
    <dbReference type="NCBI Taxonomy" id="1169540"/>
    <lineage>
        <taxon>Eukaryota</taxon>
        <taxon>Sar</taxon>
        <taxon>Alveolata</taxon>
        <taxon>Colpodellida</taxon>
        <taxon>Vitrellaceae</taxon>
        <taxon>Vitrella</taxon>
    </lineage>
</organism>
<evidence type="ECO:0000256" key="2">
    <source>
        <dbReference type="ARBA" id="ARBA00022553"/>
    </source>
</evidence>
<dbReference type="AlphaFoldDB" id="A0A0G4EHZ1"/>
<dbReference type="GO" id="GO:0031177">
    <property type="term" value="F:phosphopantetheine binding"/>
    <property type="evidence" value="ECO:0007669"/>
    <property type="project" value="InterPro"/>
</dbReference>
<dbReference type="Gene3D" id="3.40.50.300">
    <property type="entry name" value="P-loop containing nucleotide triphosphate hydrolases"/>
    <property type="match status" value="1"/>
</dbReference>
<evidence type="ECO:0000256" key="1">
    <source>
        <dbReference type="ARBA" id="ARBA00022450"/>
    </source>
</evidence>
<dbReference type="SUPFAM" id="SSF47336">
    <property type="entry name" value="ACP-like"/>
    <property type="match status" value="1"/>
</dbReference>
<dbReference type="SUPFAM" id="SSF52540">
    <property type="entry name" value="P-loop containing nucleoside triphosphate hydrolases"/>
    <property type="match status" value="1"/>
</dbReference>
<feature type="domain" description="Carrier" evidence="4">
    <location>
        <begin position="158"/>
        <end position="234"/>
    </location>
</feature>
<keyword evidence="1" id="KW-0596">Phosphopantetheine</keyword>
<dbReference type="CDD" id="cd05235">
    <property type="entry name" value="SDR_e1"/>
    <property type="match status" value="1"/>
</dbReference>
<evidence type="ECO:0000256" key="3">
    <source>
        <dbReference type="SAM" id="MobiDB-lite"/>
    </source>
</evidence>
<dbReference type="InterPro" id="IPR036736">
    <property type="entry name" value="ACP-like_sf"/>
</dbReference>
<dbReference type="PANTHER" id="PTHR43775">
    <property type="entry name" value="FATTY ACID SYNTHASE"/>
    <property type="match status" value="1"/>
</dbReference>
<dbReference type="EMBL" id="CDMY01000231">
    <property type="protein sequence ID" value="CEL95566.1"/>
    <property type="molecule type" value="Genomic_DNA"/>
</dbReference>
<dbReference type="InterPro" id="IPR036291">
    <property type="entry name" value="NAD(P)-bd_dom_sf"/>
</dbReference>
<dbReference type="Proteomes" id="UP000041254">
    <property type="component" value="Unassembled WGS sequence"/>
</dbReference>
<dbReference type="InterPro" id="IPR027417">
    <property type="entry name" value="P-loop_NTPase"/>
</dbReference>
<dbReference type="Pfam" id="PF13469">
    <property type="entry name" value="Sulfotransfer_3"/>
    <property type="match status" value="1"/>
</dbReference>
<dbReference type="SMART" id="SM00823">
    <property type="entry name" value="PKS_PP"/>
    <property type="match status" value="1"/>
</dbReference>
<reference evidence="5 6" key="1">
    <citation type="submission" date="2014-11" db="EMBL/GenBank/DDBJ databases">
        <authorList>
            <person name="Zhu J."/>
            <person name="Qi W."/>
            <person name="Song R."/>
        </authorList>
    </citation>
    <scope>NUCLEOTIDE SEQUENCE [LARGE SCALE GENOMIC DNA]</scope>
</reference>
<dbReference type="InterPro" id="IPR009081">
    <property type="entry name" value="PP-bd_ACP"/>
</dbReference>
<dbReference type="Gene3D" id="1.10.1200.10">
    <property type="entry name" value="ACP-like"/>
    <property type="match status" value="1"/>
</dbReference>
<accession>A0A0G4EHZ1</accession>
<sequence>MGAWYLHELSLDEETPLDHFMMFSSVASLVGNFGQANYSAANSCLDALTEYRRSKKLAAQSIQWGPWIQQGMAVELKQHLDKAGMRGITNDLVLRVMGDVMRQQSLAPGMRGPSVFGCQGLKWATFLRRYGDMPAFFSEIPMAASAESGGGKIDLKAISKLDLSGLLSSLAQQVSGSAEKPPIDAPLMDLGLDSLGAVEFRNSVADLTGVKLPQTLVFENPTIEVIADFILDTAHGRPTKIGKKGDVDKVEEVSGVDRERLAAAGDAAKDEQGSGKAPSSTEVDNHDMTVEGWLKSAFSGSKRYLQYLDVFEAKYPSVEAMAQETDLRLALDVCQVRDEEDFRRLHDSWDKMRSSLVNVSSSDKLSPLNGAPAAAQDGAATDYDEAIRGAVGGGKPREKTVDPMDDIKDLTEWLQFDVNTLLPMRHPKQVKNVLLTGVTGFVGRLQVVCLLDRPGSENLKVTCLVRANDEKHAMQRIRDACNEAKVWKEEYASRIEALPGDFTKEDLGVGEDKFVELCRTIDMVHHTGGNVNLLSNYARLRATNTLALKGVLRLCTTYRLKSLHHVSTLGIFPAFVACFSQEFDDRLITEDSSPDPKEMQKFFPPLRMGYPWSKWAAEQVLRKARDMGLPVCVYRLPSTFVGWRTGYTNKDDFATALTVSSIEEGMFPVGASTAPFTPVDTIAEMLVEASFLERRKHWLYHLIDTTVVKQGQLEAWADELGIKYYGVKIDTFLDAVKKRGPESPVFKFVLLMQYWRSYWFDCDERTEPFPIRTHNIFDELPHMAWPPVKDTFRASFQYQIEFRFFAPKGNSVIIDADHALEWARKHTDGLRDFATEAEGEDFYLEPARLLAKSANQEVKLSFLGELAMFRTSRQMFKNLLFMKEVARLNPEIERQQIRQPLIIVGLDRMGATLLQRLIAQDPAMRAPMYSEMYCPYGEDGSYRPHNVPNDAPWDWDQDPRLAPAQEALDFVRSMSDDWMRIHAQRADWPDEDYMIFEHCFRSYSMCVEFDTPAYKEWLFKDDCKEMNRGYAFHKRFLQHLQWQRAGNRWLLNMPFQLFALDALFETYPNALVVHVHRSPKDVVASWCSLVGAVRKELIEEVDLDAVGQKELEVIANMVDHSMDFRAKNSHLQKQFLDVHYDDLINGPMEMVKKIYRHFKIPMNKRARDSMWAFINENKEHKDKLKRSYALEEVHLTEEQVRTALERYYDSDVCVRRRTGCLPSSACLHGLFCLSRNRPAPQDTHFDSLGAVEPRNLMGQRPGDGRECLF</sequence>
<dbReference type="InterPro" id="IPR050091">
    <property type="entry name" value="PKS_NRPS_Biosynth_Enz"/>
</dbReference>
<evidence type="ECO:0000313" key="5">
    <source>
        <dbReference type="EMBL" id="CEL95566.1"/>
    </source>
</evidence>
<dbReference type="InterPro" id="IPR010080">
    <property type="entry name" value="Thioester_reductase-like_dom"/>
</dbReference>
<dbReference type="PANTHER" id="PTHR43775:SF37">
    <property type="entry name" value="SI:DKEY-61P9.11"/>
    <property type="match status" value="1"/>
</dbReference>